<proteinExistence type="predicted"/>
<dbReference type="Proteomes" id="UP000176501">
    <property type="component" value="Unassembled WGS sequence"/>
</dbReference>
<dbReference type="AlphaFoldDB" id="A0A1F7W8L0"/>
<name>A0A1F7W8L0_9BACT</name>
<organism evidence="1 2">
    <name type="scientific">Candidatus Uhrbacteria bacterium RIFOXYB2_FULL_57_15</name>
    <dbReference type="NCBI Taxonomy" id="1802422"/>
    <lineage>
        <taxon>Bacteria</taxon>
        <taxon>Candidatus Uhriibacteriota</taxon>
    </lineage>
</organism>
<comment type="caution">
    <text evidence="1">The sequence shown here is derived from an EMBL/GenBank/DDBJ whole genome shotgun (WGS) entry which is preliminary data.</text>
</comment>
<gene>
    <name evidence="1" type="ORF">A2304_03235</name>
</gene>
<dbReference type="EMBL" id="MGFE01000009">
    <property type="protein sequence ID" value="OGL99141.1"/>
    <property type="molecule type" value="Genomic_DNA"/>
</dbReference>
<evidence type="ECO:0000313" key="2">
    <source>
        <dbReference type="Proteomes" id="UP000176501"/>
    </source>
</evidence>
<reference evidence="1 2" key="1">
    <citation type="journal article" date="2016" name="Nat. Commun.">
        <title>Thousands of microbial genomes shed light on interconnected biogeochemical processes in an aquifer system.</title>
        <authorList>
            <person name="Anantharaman K."/>
            <person name="Brown C.T."/>
            <person name="Hug L.A."/>
            <person name="Sharon I."/>
            <person name="Castelle C.J."/>
            <person name="Probst A.J."/>
            <person name="Thomas B.C."/>
            <person name="Singh A."/>
            <person name="Wilkins M.J."/>
            <person name="Karaoz U."/>
            <person name="Brodie E.L."/>
            <person name="Williams K.H."/>
            <person name="Hubbard S.S."/>
            <person name="Banfield J.F."/>
        </authorList>
    </citation>
    <scope>NUCLEOTIDE SEQUENCE [LARGE SCALE GENOMIC DNA]</scope>
</reference>
<evidence type="ECO:0000313" key="1">
    <source>
        <dbReference type="EMBL" id="OGL99141.1"/>
    </source>
</evidence>
<accession>A0A1F7W8L0</accession>
<sequence>MNRTVRFDLSIDRFIRSQLFRLLYRVPKRDRCQALSDVWLILEGDYGGQIYLSVPWQCVARTARIGELLRGIDALCWGCNALAGASARLVRPRSAAKIVAELTLNGDAPAEVAAAFGFESLDEFVEANRMFVSGGMGGGQLLQNRLWLHDELRGRDIVVEGVQPLLDELRGATNGEIRDMDWNGQAMRLLSLQTA</sequence>
<protein>
    <submittedName>
        <fullName evidence="1">Uncharacterized protein</fullName>
    </submittedName>
</protein>